<protein>
    <submittedName>
        <fullName evidence="1">Uncharacterized protein</fullName>
    </submittedName>
</protein>
<name>A0A6J5Q3U1_9CAUD</name>
<gene>
    <name evidence="1" type="ORF">UFOVP999_26</name>
</gene>
<proteinExistence type="predicted"/>
<organism evidence="1">
    <name type="scientific">uncultured Caudovirales phage</name>
    <dbReference type="NCBI Taxonomy" id="2100421"/>
    <lineage>
        <taxon>Viruses</taxon>
        <taxon>Duplodnaviria</taxon>
        <taxon>Heunggongvirae</taxon>
        <taxon>Uroviricota</taxon>
        <taxon>Caudoviricetes</taxon>
        <taxon>Peduoviridae</taxon>
        <taxon>Maltschvirus</taxon>
        <taxon>Maltschvirus maltsch</taxon>
    </lineage>
</organism>
<dbReference type="EMBL" id="LR796947">
    <property type="protein sequence ID" value="CAB4177307.1"/>
    <property type="molecule type" value="Genomic_DNA"/>
</dbReference>
<reference evidence="1" key="1">
    <citation type="submission" date="2020-05" db="EMBL/GenBank/DDBJ databases">
        <authorList>
            <person name="Chiriac C."/>
            <person name="Salcher M."/>
            <person name="Ghai R."/>
            <person name="Kavagutti S V."/>
        </authorList>
    </citation>
    <scope>NUCLEOTIDE SEQUENCE</scope>
</reference>
<accession>A0A6J5Q3U1</accession>
<sequence length="121" mass="13767">MNEVKDMTRQTGTLSNIRTFDNKYGTLLTGWFEKRVPAITKEGEPYDRLVYSTNVVSTNPEIIKHITQLDLARVNTKYTPTLVLEGSMENNSYYAKEDTAKTNKIYKTQLVIESVSLLPTA</sequence>
<evidence type="ECO:0000313" key="1">
    <source>
        <dbReference type="EMBL" id="CAB4177307.1"/>
    </source>
</evidence>